<dbReference type="CTD" id="44573"/>
<keyword evidence="8 11" id="KW-0067">ATP-binding</keyword>
<comment type="catalytic activity">
    <reaction evidence="9">
        <text>L-threonyl-[protein] + ATP = O-phospho-L-threonyl-[protein] + ADP + H(+)</text>
        <dbReference type="Rhea" id="RHEA:46608"/>
        <dbReference type="Rhea" id="RHEA-COMP:11060"/>
        <dbReference type="Rhea" id="RHEA-COMP:11605"/>
        <dbReference type="ChEBI" id="CHEBI:15378"/>
        <dbReference type="ChEBI" id="CHEBI:30013"/>
        <dbReference type="ChEBI" id="CHEBI:30616"/>
        <dbReference type="ChEBI" id="CHEBI:61977"/>
        <dbReference type="ChEBI" id="CHEBI:456216"/>
        <dbReference type="EC" id="2.7.11.1"/>
    </reaction>
</comment>
<protein>
    <recommendedName>
        <fullName evidence="2">non-specific serine/threonine protein kinase</fullName>
        <ecNumber evidence="2">2.7.11.1</ecNumber>
    </recommendedName>
</protein>
<evidence type="ECO:0000256" key="6">
    <source>
        <dbReference type="ARBA" id="ARBA00022741"/>
    </source>
</evidence>
<evidence type="ECO:0000256" key="2">
    <source>
        <dbReference type="ARBA" id="ARBA00012513"/>
    </source>
</evidence>
<keyword evidence="4" id="KW-0597">Phosphoprotein</keyword>
<keyword evidence="6 11" id="KW-0547">Nucleotide-binding</keyword>
<dbReference type="PROSITE" id="PS00107">
    <property type="entry name" value="PROTEIN_KINASE_ATP"/>
    <property type="match status" value="1"/>
</dbReference>
<evidence type="ECO:0000313" key="16">
    <source>
        <dbReference type="Proteomes" id="UP000002358"/>
    </source>
</evidence>
<dbReference type="GO" id="GO:0005524">
    <property type="term" value="F:ATP binding"/>
    <property type="evidence" value="ECO:0007669"/>
    <property type="project" value="UniProtKB-UniRule"/>
</dbReference>
<dbReference type="Gene3D" id="3.30.200.20">
    <property type="entry name" value="Phosphorylase Kinase, domain 1"/>
    <property type="match status" value="1"/>
</dbReference>
<reference evidence="15" key="1">
    <citation type="submission" date="2021-01" db="UniProtKB">
        <authorList>
            <consortium name="EnsemblMetazoa"/>
        </authorList>
    </citation>
    <scope>IDENTIFICATION</scope>
</reference>
<feature type="region of interest" description="Disordered" evidence="13">
    <location>
        <begin position="346"/>
        <end position="381"/>
    </location>
</feature>
<dbReference type="CDD" id="cd14089">
    <property type="entry name" value="STKc_MAPKAPK"/>
    <property type="match status" value="1"/>
</dbReference>
<evidence type="ECO:0000256" key="9">
    <source>
        <dbReference type="ARBA" id="ARBA00047899"/>
    </source>
</evidence>
<feature type="compositionally biased region" description="Polar residues" evidence="13">
    <location>
        <begin position="360"/>
        <end position="381"/>
    </location>
</feature>
<dbReference type="Proteomes" id="UP000002358">
    <property type="component" value="Chromosome 3"/>
</dbReference>
<evidence type="ECO:0000256" key="10">
    <source>
        <dbReference type="ARBA" id="ARBA00048679"/>
    </source>
</evidence>
<dbReference type="KEGG" id="nvi:100120769"/>
<accession>A0A7M7QSN4</accession>
<keyword evidence="3 12" id="KW-0723">Serine/threonine-protein kinase</keyword>
<dbReference type="GO" id="GO:0004674">
    <property type="term" value="F:protein serine/threonine kinase activity"/>
    <property type="evidence" value="ECO:0007669"/>
    <property type="project" value="UniProtKB-KW"/>
</dbReference>
<dbReference type="FunFam" id="3.30.200.20:FF:000156">
    <property type="entry name" value="MAP kinase-activated protein kinase 3"/>
    <property type="match status" value="1"/>
</dbReference>
<keyword evidence="16" id="KW-1185">Reference proteome</keyword>
<evidence type="ECO:0000256" key="4">
    <source>
        <dbReference type="ARBA" id="ARBA00022553"/>
    </source>
</evidence>
<dbReference type="SMART" id="SM00220">
    <property type="entry name" value="S_TKc"/>
    <property type="match status" value="1"/>
</dbReference>
<dbReference type="SUPFAM" id="SSF56112">
    <property type="entry name" value="Protein kinase-like (PK-like)"/>
    <property type="match status" value="1"/>
</dbReference>
<comment type="similarity">
    <text evidence="1">Belongs to the protein kinase superfamily. CAMK Ser/Thr protein kinase family.</text>
</comment>
<dbReference type="EnsemblMetazoa" id="XM_032598039">
    <property type="protein sequence ID" value="XP_032453930"/>
    <property type="gene ID" value="LOC100120769"/>
</dbReference>
<evidence type="ECO:0000256" key="1">
    <source>
        <dbReference type="ARBA" id="ARBA00006692"/>
    </source>
</evidence>
<evidence type="ECO:0000259" key="14">
    <source>
        <dbReference type="PROSITE" id="PS50011"/>
    </source>
</evidence>
<dbReference type="GeneID" id="100120769"/>
<dbReference type="Gene3D" id="4.10.1170.10">
    <property type="entry name" value="MAP kinase activated protein kinase 2"/>
    <property type="match status" value="1"/>
</dbReference>
<dbReference type="InterPro" id="IPR000719">
    <property type="entry name" value="Prot_kinase_dom"/>
</dbReference>
<dbReference type="OrthoDB" id="40902at2759"/>
<evidence type="ECO:0000256" key="3">
    <source>
        <dbReference type="ARBA" id="ARBA00022527"/>
    </source>
</evidence>
<keyword evidence="7" id="KW-0418">Kinase</keyword>
<evidence type="ECO:0000256" key="12">
    <source>
        <dbReference type="RuleBase" id="RU000304"/>
    </source>
</evidence>
<organism evidence="15 16">
    <name type="scientific">Nasonia vitripennis</name>
    <name type="common">Parasitic wasp</name>
    <dbReference type="NCBI Taxonomy" id="7425"/>
    <lineage>
        <taxon>Eukaryota</taxon>
        <taxon>Metazoa</taxon>
        <taxon>Ecdysozoa</taxon>
        <taxon>Arthropoda</taxon>
        <taxon>Hexapoda</taxon>
        <taxon>Insecta</taxon>
        <taxon>Pterygota</taxon>
        <taxon>Neoptera</taxon>
        <taxon>Endopterygota</taxon>
        <taxon>Hymenoptera</taxon>
        <taxon>Apocrita</taxon>
        <taxon>Proctotrupomorpha</taxon>
        <taxon>Chalcidoidea</taxon>
        <taxon>Pteromalidae</taxon>
        <taxon>Pteromalinae</taxon>
        <taxon>Nasonia</taxon>
    </lineage>
</organism>
<dbReference type="PROSITE" id="PS00108">
    <property type="entry name" value="PROTEIN_KINASE_ST"/>
    <property type="match status" value="1"/>
</dbReference>
<evidence type="ECO:0000256" key="5">
    <source>
        <dbReference type="ARBA" id="ARBA00022679"/>
    </source>
</evidence>
<dbReference type="GO" id="GO:0008361">
    <property type="term" value="P:regulation of cell size"/>
    <property type="evidence" value="ECO:0007669"/>
    <property type="project" value="UniProtKB-ARBA"/>
</dbReference>
<dbReference type="InterPro" id="IPR027442">
    <property type="entry name" value="MAPKAPK_C"/>
</dbReference>
<dbReference type="SMR" id="A0A7M7QSN4"/>
<dbReference type="FunFam" id="1.10.510.10:FF:000094">
    <property type="entry name" value="MAP kinase-activated protein kinase 2"/>
    <property type="match status" value="1"/>
</dbReference>
<dbReference type="FunFam" id="4.10.1170.10:FF:000001">
    <property type="entry name" value="MAP kinase-activated protein kinase 3"/>
    <property type="match status" value="1"/>
</dbReference>
<dbReference type="PROSITE" id="PS50011">
    <property type="entry name" value="PROTEIN_KINASE_DOM"/>
    <property type="match status" value="1"/>
</dbReference>
<evidence type="ECO:0000313" key="15">
    <source>
        <dbReference type="EnsemblMetazoa" id="XP_032453930"/>
    </source>
</evidence>
<dbReference type="Gene3D" id="1.10.510.10">
    <property type="entry name" value="Transferase(Phosphotransferase) domain 1"/>
    <property type="match status" value="1"/>
</dbReference>
<evidence type="ECO:0000256" key="7">
    <source>
        <dbReference type="ARBA" id="ARBA00022777"/>
    </source>
</evidence>
<dbReference type="RefSeq" id="XP_031782398.1">
    <property type="nucleotide sequence ID" value="XM_031926538.2"/>
</dbReference>
<feature type="domain" description="Protein kinase" evidence="14">
    <location>
        <begin position="22"/>
        <end position="294"/>
    </location>
</feature>
<dbReference type="AlphaFoldDB" id="A0A7M7QSN4"/>
<evidence type="ECO:0000256" key="13">
    <source>
        <dbReference type="SAM" id="MobiDB-lite"/>
    </source>
</evidence>
<dbReference type="InterPro" id="IPR008271">
    <property type="entry name" value="Ser/Thr_kinase_AS"/>
</dbReference>
<proteinExistence type="inferred from homology"/>
<name>A0A7M7QSN4_NASVI</name>
<evidence type="ECO:0000256" key="8">
    <source>
        <dbReference type="ARBA" id="ARBA00022840"/>
    </source>
</evidence>
<dbReference type="PANTHER" id="PTHR24349">
    <property type="entry name" value="SERINE/THREONINE-PROTEIN KINASE"/>
    <property type="match status" value="1"/>
</dbReference>
<dbReference type="FunCoup" id="A0A7M7QSN4">
    <property type="interactions" value="1027"/>
</dbReference>
<dbReference type="InterPro" id="IPR050205">
    <property type="entry name" value="CDPK_Ser/Thr_kinases"/>
</dbReference>
<keyword evidence="5" id="KW-0808">Transferase</keyword>
<sequence>MDYWSEEARLQPKSSPITDDYEISNHVLGLGINGKVVQCYDRKTREKYALKVLHDCAKARREVELHWRASTCKHIVQVKEVYENTYGGNKCLLVVMECMEGGELFQRIQERQDGAFTEREAAEIMYEICIAVKHLHDNNIAHRDLKPENLLYSKPVVESVDQQLPIGSMGILKLTDFGFAKETHLKDTLQTPCYTPYYVAPEVLGPEKYDKSCDIWSLGVIMYILLCGFPPFYSNHGLAISPGMKKRIRLGQYDFPAPEWSNVSAEARDLIKGMLCTDPLERLQIDGVMKNKWISKHTEVPATPLHTGNVLREDKELWPEVQEEMTRSLATMRVDYDTANLKQLDHTNNPLLNKRRRAKQQISSPSGLSNDATPVNRSAAS</sequence>
<evidence type="ECO:0000256" key="11">
    <source>
        <dbReference type="PROSITE-ProRule" id="PRU10141"/>
    </source>
</evidence>
<comment type="catalytic activity">
    <reaction evidence="10">
        <text>L-seryl-[protein] + ATP = O-phospho-L-seryl-[protein] + ADP + H(+)</text>
        <dbReference type="Rhea" id="RHEA:17989"/>
        <dbReference type="Rhea" id="RHEA-COMP:9863"/>
        <dbReference type="Rhea" id="RHEA-COMP:11604"/>
        <dbReference type="ChEBI" id="CHEBI:15378"/>
        <dbReference type="ChEBI" id="CHEBI:29999"/>
        <dbReference type="ChEBI" id="CHEBI:30616"/>
        <dbReference type="ChEBI" id="CHEBI:83421"/>
        <dbReference type="ChEBI" id="CHEBI:456216"/>
        <dbReference type="EC" id="2.7.11.1"/>
    </reaction>
</comment>
<dbReference type="InterPro" id="IPR011009">
    <property type="entry name" value="Kinase-like_dom_sf"/>
</dbReference>
<dbReference type="Pfam" id="PF00069">
    <property type="entry name" value="Pkinase"/>
    <property type="match status" value="1"/>
</dbReference>
<dbReference type="EnsemblMetazoa" id="XM_031926538">
    <property type="protein sequence ID" value="XP_031782398"/>
    <property type="gene ID" value="LOC100120769"/>
</dbReference>
<feature type="binding site" evidence="11">
    <location>
        <position position="51"/>
    </location>
    <ligand>
        <name>ATP</name>
        <dbReference type="ChEBI" id="CHEBI:30616"/>
    </ligand>
</feature>
<dbReference type="EC" id="2.7.11.1" evidence="2"/>
<dbReference type="RefSeq" id="XP_032453930.1">
    <property type="nucleotide sequence ID" value="XM_032598039.1"/>
</dbReference>
<dbReference type="InterPro" id="IPR017441">
    <property type="entry name" value="Protein_kinase_ATP_BS"/>
</dbReference>
<dbReference type="InParanoid" id="A0A7M7QSN4"/>